<dbReference type="GO" id="GO:0016829">
    <property type="term" value="F:lyase activity"/>
    <property type="evidence" value="ECO:0007669"/>
    <property type="project" value="UniProtKB-KW"/>
</dbReference>
<comment type="caution">
    <text evidence="2">The sequence shown here is derived from an EMBL/GenBank/DDBJ whole genome shotgun (WGS) entry which is preliminary data.</text>
</comment>
<gene>
    <name evidence="2" type="ORF">K7C98_27155</name>
</gene>
<dbReference type="RefSeq" id="WP_224194687.1">
    <property type="nucleotide sequence ID" value="NZ_JAIRAU010000036.1"/>
</dbReference>
<evidence type="ECO:0000313" key="3">
    <source>
        <dbReference type="Proteomes" id="UP001139031"/>
    </source>
</evidence>
<evidence type="ECO:0000313" key="2">
    <source>
        <dbReference type="EMBL" id="MBZ5712934.1"/>
    </source>
</evidence>
<feature type="compositionally biased region" description="Polar residues" evidence="1">
    <location>
        <begin position="53"/>
        <end position="88"/>
    </location>
</feature>
<organism evidence="2 3">
    <name type="scientific">Nannocystis pusilla</name>
    <dbReference type="NCBI Taxonomy" id="889268"/>
    <lineage>
        <taxon>Bacteria</taxon>
        <taxon>Pseudomonadati</taxon>
        <taxon>Myxococcota</taxon>
        <taxon>Polyangia</taxon>
        <taxon>Nannocystales</taxon>
        <taxon>Nannocystaceae</taxon>
        <taxon>Nannocystis</taxon>
    </lineage>
</organism>
<keyword evidence="2" id="KW-0456">Lyase</keyword>
<dbReference type="Proteomes" id="UP001139031">
    <property type="component" value="Unassembled WGS sequence"/>
</dbReference>
<dbReference type="InterPro" id="IPR015943">
    <property type="entry name" value="WD40/YVTN_repeat-like_dom_sf"/>
</dbReference>
<dbReference type="EMBL" id="JAIRAU010000036">
    <property type="protein sequence ID" value="MBZ5712934.1"/>
    <property type="molecule type" value="Genomic_DNA"/>
</dbReference>
<feature type="region of interest" description="Disordered" evidence="1">
    <location>
        <begin position="23"/>
        <end position="116"/>
    </location>
</feature>
<dbReference type="Gene3D" id="2.130.10.10">
    <property type="entry name" value="YVTN repeat-like/Quinoprotein amine dehydrogenase"/>
    <property type="match status" value="1"/>
</dbReference>
<dbReference type="SUPFAM" id="SSF101898">
    <property type="entry name" value="NHL repeat"/>
    <property type="match status" value="1"/>
</dbReference>
<feature type="compositionally biased region" description="Low complexity" evidence="1">
    <location>
        <begin position="89"/>
        <end position="112"/>
    </location>
</feature>
<keyword evidence="3" id="KW-1185">Reference proteome</keyword>
<dbReference type="InterPro" id="IPR051344">
    <property type="entry name" value="Vgb"/>
</dbReference>
<dbReference type="InterPro" id="IPR011048">
    <property type="entry name" value="Haem_d1_sf"/>
</dbReference>
<protein>
    <submittedName>
        <fullName evidence="2">Lyase</fullName>
    </submittedName>
</protein>
<feature type="compositionally biased region" description="Low complexity" evidence="1">
    <location>
        <begin position="38"/>
        <end position="52"/>
    </location>
</feature>
<feature type="compositionally biased region" description="Polar residues" evidence="1">
    <location>
        <begin position="28"/>
        <end position="37"/>
    </location>
</feature>
<proteinExistence type="predicted"/>
<sequence length="483" mass="50484">MVFMHRWMGVISAVIGLAGCGDGGRATDSATAGQTDSTAAPGPTTTATTGTASVTQGPTEDVGTASNSDSEATTALPTTTQDITGVTASSTTDPTSGPDTSGSTGPDTTTGDPCGGGGSGAFDFSYLWVANTSQGSISKVNTQTLTEEGRYYADPNPAGASSSRTSVNIDGHFVVVSNRASYSVTKFAADKGDCVDKNGDGVIQTSANKDDILPWGADECMLWNTAVSPAPFGYNGGPRGTAWAPGEFNPATCKYENQKVWVGWLDAPTHAIIGRFDGVTGVQDATIPLDGWSSQISPYGAAADGNGYVWFINVYQELVRIDTETLEVKRYPGEGIQFYGMTVDGKGNVWFGPYSNGNVAMFDAQTETFHQIPNSAENHRGIAVDANGMAWVAANAGGTHGCGLNQIDTNTLTAVQFHTFEQCSTPVGVSIDVDGFVWMVDYGGWAYRIDPNTYVKTQVLIAGDHYTYSDMTGGGLFNAVMPG</sequence>
<reference evidence="2" key="1">
    <citation type="submission" date="2021-08" db="EMBL/GenBank/DDBJ databases">
        <authorList>
            <person name="Stevens D.C."/>
        </authorList>
    </citation>
    <scope>NUCLEOTIDE SEQUENCE</scope>
    <source>
        <strain evidence="2">DSM 53165</strain>
    </source>
</reference>
<name>A0ABS7TXE0_9BACT</name>
<accession>A0ABS7TXE0</accession>
<dbReference type="PANTHER" id="PTHR40274">
    <property type="entry name" value="VIRGINIAMYCIN B LYASE"/>
    <property type="match status" value="1"/>
</dbReference>
<dbReference type="SUPFAM" id="SSF51004">
    <property type="entry name" value="C-terminal (heme d1) domain of cytochrome cd1-nitrite reductase"/>
    <property type="match status" value="1"/>
</dbReference>
<dbReference type="PANTHER" id="PTHR40274:SF3">
    <property type="entry name" value="VIRGINIAMYCIN B LYASE"/>
    <property type="match status" value="1"/>
</dbReference>
<evidence type="ECO:0000256" key="1">
    <source>
        <dbReference type="SAM" id="MobiDB-lite"/>
    </source>
</evidence>
<dbReference type="PROSITE" id="PS51257">
    <property type="entry name" value="PROKAR_LIPOPROTEIN"/>
    <property type="match status" value="1"/>
</dbReference>